<dbReference type="Proteomes" id="UP001147695">
    <property type="component" value="Unassembled WGS sequence"/>
</dbReference>
<dbReference type="Gene3D" id="3.40.390.10">
    <property type="entry name" value="Collagenase (Catalytic Domain)"/>
    <property type="match status" value="1"/>
</dbReference>
<sequence>MKTFSVALLVGAASQTLAYNIHSSCDCGDHRDDIKNAMEEAKAVLSWSSLTGTACAMWERTHEAGDEPQSMYETCKDQGRRSILDDFFGDHSATAYEAIANALGPASKVPGDYSESVDDLTIVCGDSHLKKITTGVYRDQDRGYADVRYNPAPGPNQSPCDVVQATAYTALGKNVIMLCNRDYTGVNQQPTFSQLNTRDVRGKSVDFLSKTISSVFTHELIHTGNFDQFPRSLGDGTSEKYEYAGCKELAGGDLKWKNCDTFAIIARSESRLNLD</sequence>
<comment type="caution">
    <text evidence="2">The sequence shown here is derived from an EMBL/GenBank/DDBJ whole genome shotgun (WGS) entry which is preliminary data.</text>
</comment>
<proteinExistence type="predicted"/>
<evidence type="ECO:0000313" key="2">
    <source>
        <dbReference type="EMBL" id="KAJ5351772.1"/>
    </source>
</evidence>
<dbReference type="InterPro" id="IPR024079">
    <property type="entry name" value="MetalloPept_cat_dom_sf"/>
</dbReference>
<accession>A0A9W9R118</accession>
<dbReference type="AlphaFoldDB" id="A0A9W9R118"/>
<evidence type="ECO:0000313" key="3">
    <source>
        <dbReference type="Proteomes" id="UP001147695"/>
    </source>
</evidence>
<dbReference type="EMBL" id="JAPZBQ010000001">
    <property type="protein sequence ID" value="KAJ5351772.1"/>
    <property type="molecule type" value="Genomic_DNA"/>
</dbReference>
<protein>
    <recommendedName>
        <fullName evidence="4">Deuterolysin</fullName>
    </recommendedName>
</protein>
<reference evidence="2" key="1">
    <citation type="submission" date="2022-12" db="EMBL/GenBank/DDBJ databases">
        <authorList>
            <person name="Petersen C."/>
        </authorList>
    </citation>
    <scope>NUCLEOTIDE SEQUENCE</scope>
    <source>
        <strain evidence="2">IBT 35673</strain>
    </source>
</reference>
<feature type="chain" id="PRO_5040895689" description="Deuterolysin" evidence="1">
    <location>
        <begin position="19"/>
        <end position="275"/>
    </location>
</feature>
<evidence type="ECO:0000256" key="1">
    <source>
        <dbReference type="SAM" id="SignalP"/>
    </source>
</evidence>
<name>A0A9W9R118_PENBR</name>
<dbReference type="GO" id="GO:0008237">
    <property type="term" value="F:metallopeptidase activity"/>
    <property type="evidence" value="ECO:0007669"/>
    <property type="project" value="InterPro"/>
</dbReference>
<keyword evidence="1" id="KW-0732">Signal</keyword>
<organism evidence="2 3">
    <name type="scientific">Penicillium brevicompactum</name>
    <dbReference type="NCBI Taxonomy" id="5074"/>
    <lineage>
        <taxon>Eukaryota</taxon>
        <taxon>Fungi</taxon>
        <taxon>Dikarya</taxon>
        <taxon>Ascomycota</taxon>
        <taxon>Pezizomycotina</taxon>
        <taxon>Eurotiomycetes</taxon>
        <taxon>Eurotiomycetidae</taxon>
        <taxon>Eurotiales</taxon>
        <taxon>Aspergillaceae</taxon>
        <taxon>Penicillium</taxon>
    </lineage>
</organism>
<feature type="signal peptide" evidence="1">
    <location>
        <begin position="1"/>
        <end position="18"/>
    </location>
</feature>
<evidence type="ECO:0008006" key="4">
    <source>
        <dbReference type="Google" id="ProtNLM"/>
    </source>
</evidence>
<gene>
    <name evidence="2" type="ORF">N7452_000746</name>
</gene>
<reference evidence="2" key="2">
    <citation type="journal article" date="2023" name="IMA Fungus">
        <title>Comparative genomic study of the Penicillium genus elucidates a diverse pangenome and 15 lateral gene transfer events.</title>
        <authorList>
            <person name="Petersen C."/>
            <person name="Sorensen T."/>
            <person name="Nielsen M.R."/>
            <person name="Sondergaard T.E."/>
            <person name="Sorensen J.L."/>
            <person name="Fitzpatrick D.A."/>
            <person name="Frisvad J.C."/>
            <person name="Nielsen K.L."/>
        </authorList>
    </citation>
    <scope>NUCLEOTIDE SEQUENCE</scope>
    <source>
        <strain evidence="2">IBT 35673</strain>
    </source>
</reference>